<dbReference type="EMBL" id="CZAU01000042">
    <property type="protein sequence ID" value="CUQ11904.1"/>
    <property type="molecule type" value="Genomic_DNA"/>
</dbReference>
<dbReference type="AlphaFoldDB" id="A0A174TP15"/>
<reference evidence="1 2" key="1">
    <citation type="submission" date="2015-09" db="EMBL/GenBank/DDBJ databases">
        <authorList>
            <consortium name="Pathogen Informatics"/>
        </authorList>
    </citation>
    <scope>NUCLEOTIDE SEQUENCE [LARGE SCALE GENOMIC DNA]</scope>
    <source>
        <strain evidence="1 2">2789STDY5834908</strain>
    </source>
</reference>
<dbReference type="Proteomes" id="UP000095564">
    <property type="component" value="Unassembled WGS sequence"/>
</dbReference>
<protein>
    <submittedName>
        <fullName evidence="1">Uncharacterized protein</fullName>
    </submittedName>
</protein>
<proteinExistence type="predicted"/>
<organism evidence="1 2">
    <name type="scientific">Anaerostipes hadrus</name>
    <dbReference type="NCBI Taxonomy" id="649756"/>
    <lineage>
        <taxon>Bacteria</taxon>
        <taxon>Bacillati</taxon>
        <taxon>Bacillota</taxon>
        <taxon>Clostridia</taxon>
        <taxon>Lachnospirales</taxon>
        <taxon>Lachnospiraceae</taxon>
        <taxon>Anaerostipes</taxon>
    </lineage>
</organism>
<name>A0A174TP15_ANAHA</name>
<accession>A0A174TP15</accession>
<evidence type="ECO:0000313" key="2">
    <source>
        <dbReference type="Proteomes" id="UP000095564"/>
    </source>
</evidence>
<sequence length="47" mass="5484">MDTARRIRLIRIIEKIEKKPEFSSKIGVRNTSEFISSKQSKNEGFKS</sequence>
<evidence type="ECO:0000313" key="1">
    <source>
        <dbReference type="EMBL" id="CUQ11904.1"/>
    </source>
</evidence>
<gene>
    <name evidence="1" type="ORF">ERS852520_03107</name>
</gene>